<gene>
    <name evidence="1" type="ORF">FHS42_000134</name>
</gene>
<dbReference type="EMBL" id="JACHJL010000001">
    <property type="protein sequence ID" value="MBB5933116.1"/>
    <property type="molecule type" value="Genomic_DNA"/>
</dbReference>
<name>A0A7W9Q3T6_9ACTN</name>
<dbReference type="Proteomes" id="UP000588098">
    <property type="component" value="Unassembled WGS sequence"/>
</dbReference>
<dbReference type="AlphaFoldDB" id="A0A7W9Q3T6"/>
<protein>
    <submittedName>
        <fullName evidence="1">Uncharacterized protein</fullName>
    </submittedName>
</protein>
<evidence type="ECO:0000313" key="2">
    <source>
        <dbReference type="Proteomes" id="UP000588098"/>
    </source>
</evidence>
<proteinExistence type="predicted"/>
<dbReference type="Gene3D" id="1.50.10.20">
    <property type="match status" value="1"/>
</dbReference>
<sequence>MATACPPGTVPEETAGAVIKDEEAGPGFLNGAAGMALALLAPATTAPPQSGWDTCLLIA</sequence>
<keyword evidence="2" id="KW-1185">Reference proteome</keyword>
<reference evidence="1 2" key="1">
    <citation type="submission" date="2020-08" db="EMBL/GenBank/DDBJ databases">
        <title>Genomic Encyclopedia of Type Strains, Phase III (KMG-III): the genomes of soil and plant-associated and newly described type strains.</title>
        <authorList>
            <person name="Whitman W."/>
        </authorList>
    </citation>
    <scope>NUCLEOTIDE SEQUENCE [LARGE SCALE GENOMIC DNA]</scope>
    <source>
        <strain evidence="1 2">CECT 8305</strain>
    </source>
</reference>
<organism evidence="1 2">
    <name type="scientific">Streptomyces zagrosensis</name>
    <dbReference type="NCBI Taxonomy" id="1042984"/>
    <lineage>
        <taxon>Bacteria</taxon>
        <taxon>Bacillati</taxon>
        <taxon>Actinomycetota</taxon>
        <taxon>Actinomycetes</taxon>
        <taxon>Kitasatosporales</taxon>
        <taxon>Streptomycetaceae</taxon>
        <taxon>Streptomyces</taxon>
    </lineage>
</organism>
<evidence type="ECO:0000313" key="1">
    <source>
        <dbReference type="EMBL" id="MBB5933116.1"/>
    </source>
</evidence>
<accession>A0A7W9Q3T6</accession>
<comment type="caution">
    <text evidence="1">The sequence shown here is derived from an EMBL/GenBank/DDBJ whole genome shotgun (WGS) entry which is preliminary data.</text>
</comment>